<dbReference type="Gene3D" id="3.40.50.980">
    <property type="match status" value="1"/>
</dbReference>
<dbReference type="EMBL" id="HBHV01000859">
    <property type="protein sequence ID" value="CAE0008392.1"/>
    <property type="molecule type" value="Transcribed_RNA"/>
</dbReference>
<proteinExistence type="predicted"/>
<reference evidence="1" key="1">
    <citation type="submission" date="2021-01" db="EMBL/GenBank/DDBJ databases">
        <authorList>
            <person name="Corre E."/>
            <person name="Pelletier E."/>
            <person name="Niang G."/>
            <person name="Scheremetjew M."/>
            <person name="Finn R."/>
            <person name="Kale V."/>
            <person name="Holt S."/>
            <person name="Cochrane G."/>
            <person name="Meng A."/>
            <person name="Brown T."/>
            <person name="Cohen L."/>
        </authorList>
    </citation>
    <scope>NUCLEOTIDE SEQUENCE</scope>
    <source>
        <strain evidence="1">RCC2336</strain>
    </source>
</reference>
<sequence>MSPAAPARSFAAYLCKRASSSVSRHALALSCPSQSVHFDCGELDVRIRRLAFSLSSLGIQPFTLVASALPNTSESLILAYALQHIGAVLTSMPADVNARDKIINKAGGNMPFVATFASSATGRPECLNHLDIPHVYLNNDEESKEENDASGIVDMAQLLSVTNLRKDDPNATQQLMGVFGSAAVTHEQAMRLAQEAAQKLETKPNDKVCCSVTLLHAFGAASAVGSAVVGDAAVILPEVGGIRGCGSPSQRAQVTADVIATEGVTQLFGDTHTLRALQDVEAPASHHLRTGVIKIGSGSDFLDDVRETPGDDAIPLSWAGTSFHAMGKRSA</sequence>
<evidence type="ECO:0000313" key="1">
    <source>
        <dbReference type="EMBL" id="CAE0008392.1"/>
    </source>
</evidence>
<dbReference type="Gene3D" id="3.40.50.12780">
    <property type="entry name" value="N-terminal domain of ligase-like"/>
    <property type="match status" value="1"/>
</dbReference>
<accession>A0A7S3DZR3</accession>
<gene>
    <name evidence="1" type="ORF">PPRO1316_LOCUS573</name>
</gene>
<organism evidence="1">
    <name type="scientific">Pycnococcus provasolii</name>
    <dbReference type="NCBI Taxonomy" id="41880"/>
    <lineage>
        <taxon>Eukaryota</taxon>
        <taxon>Viridiplantae</taxon>
        <taxon>Chlorophyta</taxon>
        <taxon>Pseudoscourfieldiophyceae</taxon>
        <taxon>Pseudoscourfieldiales</taxon>
        <taxon>Pycnococcaceae</taxon>
        <taxon>Pycnococcus</taxon>
    </lineage>
</organism>
<protein>
    <recommendedName>
        <fullName evidence="2">AMP-dependent synthetase/ligase domain-containing protein</fullName>
    </recommendedName>
</protein>
<evidence type="ECO:0008006" key="2">
    <source>
        <dbReference type="Google" id="ProtNLM"/>
    </source>
</evidence>
<name>A0A7S3DZR3_9CHLO</name>
<dbReference type="AlphaFoldDB" id="A0A7S3DZR3"/>
<dbReference type="InterPro" id="IPR042099">
    <property type="entry name" value="ANL_N_sf"/>
</dbReference>
<dbReference type="SUPFAM" id="SSF56801">
    <property type="entry name" value="Acetyl-CoA synthetase-like"/>
    <property type="match status" value="1"/>
</dbReference>